<feature type="signal peptide" evidence="1">
    <location>
        <begin position="1"/>
        <end position="16"/>
    </location>
</feature>
<gene>
    <name evidence="2" type="ORF">FEM33_01565</name>
</gene>
<dbReference type="AlphaFoldDB" id="A0A5M8R1L6"/>
<sequence>MKKILLFLLCINYAFAQTQSSVQTTINSNLVNPLRTVNIRTSVTAVNELAGKAATDAATALSQIAGLQAGQNPETDPTVPSAVKAITTTNISNWNTAFGWGNHAGAGYLTSGSSLAFANITGVPAYLLSSTAASTYQLLSNLSTDLTASTTKYPSVNAVNTGLGLKANLAGGNTFTGTQIFPSTTSFGNVSSTELGYLDGVTSSLQTQLDAKLGSYTETDPTVSAAAKAITSTNVTNWNTAFGWSNHASAGYVTPSSTSTFTNKSGAISQWTNDSGYLLGSTAGTTYQTLANLSTDLTASATKYPSVNAVNTGLATRATTAYVDAAVAAVTPVTPANAKREIFYEPQGNSTTINTLGLAMTAQGTATTRNVNTASLYGRSRRIGYTSGTSANAVAGVIGLPQFQVAAPFSFKGVFGIQTYDAGHRYTIGMGNTSDATVNPSTLINRIHMYADPGDLTWKVVSSGATLGTPVDLGANFPVNTATTDVYDVNFTIIPGGTTVSYTIKRLNTGDIATGTLTGLPTGVLLSPQITASNAATATSANIDVMRAMMITDN</sequence>
<keyword evidence="3" id="KW-1185">Reference proteome</keyword>
<dbReference type="RefSeq" id="WP_139010368.1">
    <property type="nucleotide sequence ID" value="NZ_VBSN01000013.1"/>
</dbReference>
<dbReference type="OrthoDB" id="1031347at2"/>
<reference evidence="2 3" key="1">
    <citation type="submission" date="2019-05" db="EMBL/GenBank/DDBJ databases">
        <authorList>
            <person name="Qu J.-H."/>
        </authorList>
    </citation>
    <scope>NUCLEOTIDE SEQUENCE [LARGE SCALE GENOMIC DNA]</scope>
    <source>
        <strain evidence="2 3">NS28</strain>
    </source>
</reference>
<comment type="caution">
    <text evidence="2">The sequence shown here is derived from an EMBL/GenBank/DDBJ whole genome shotgun (WGS) entry which is preliminary data.</text>
</comment>
<organism evidence="2 3">
    <name type="scientific">Dyadobacter flavalbus</name>
    <dbReference type="NCBI Taxonomy" id="2579942"/>
    <lineage>
        <taxon>Bacteria</taxon>
        <taxon>Pseudomonadati</taxon>
        <taxon>Bacteroidota</taxon>
        <taxon>Cytophagia</taxon>
        <taxon>Cytophagales</taxon>
        <taxon>Spirosomataceae</taxon>
        <taxon>Dyadobacter</taxon>
    </lineage>
</organism>
<evidence type="ECO:0000256" key="1">
    <source>
        <dbReference type="SAM" id="SignalP"/>
    </source>
</evidence>
<proteinExistence type="predicted"/>
<protein>
    <submittedName>
        <fullName evidence="2">Uncharacterized protein</fullName>
    </submittedName>
</protein>
<name>A0A5M8R1L6_9BACT</name>
<evidence type="ECO:0000313" key="3">
    <source>
        <dbReference type="Proteomes" id="UP000323994"/>
    </source>
</evidence>
<feature type="chain" id="PRO_5024416342" evidence="1">
    <location>
        <begin position="17"/>
        <end position="554"/>
    </location>
</feature>
<dbReference type="EMBL" id="VBSN01000013">
    <property type="protein sequence ID" value="KAA6441448.1"/>
    <property type="molecule type" value="Genomic_DNA"/>
</dbReference>
<keyword evidence="1" id="KW-0732">Signal</keyword>
<accession>A0A5M8R1L6</accession>
<dbReference type="Proteomes" id="UP000323994">
    <property type="component" value="Unassembled WGS sequence"/>
</dbReference>
<evidence type="ECO:0000313" key="2">
    <source>
        <dbReference type="EMBL" id="KAA6441448.1"/>
    </source>
</evidence>